<dbReference type="SUPFAM" id="SSF47384">
    <property type="entry name" value="Homodimeric domain of signal transducing histidine kinase"/>
    <property type="match status" value="1"/>
</dbReference>
<dbReference type="Pfam" id="PF00072">
    <property type="entry name" value="Response_reg"/>
    <property type="match status" value="1"/>
</dbReference>
<sequence>MRASWKETRPVRLVQIVLLCLGITVALILSLQLWTLSARKIQELQSSRIDNIVWTTSQLEVEYLQLELSLKDARFGTGDPAAAADSVRRRFNVYYTRIETLLASPLYRSAFEETNGLEMLGALKERNDRLAPMIDAPDAELIANAGPLLEALTGIARDVRHVSSQGAIVGSVKGEKAREEVGDIMLRLSVVTAVLMVLLTMLAGLFFRLSQQNARRARKHRSTSVRLAEVLGTTPDALIVTDGDGRIDDCNAAAAHLLKLDGEKVIGRTFLTNLLDQAGNVVPLPFVTTGRVSALELDLSAADGTIVPVEVSQGVAEVGTDRFYVYFLRDISERQKAARALEESRDKALAGQRAKSRFLAVMSHEMRTPLNGILGLVELLRGNGTRSQKDTDHYLDLLQHSGQTLLNHVNDVLDIAHLEADGVTLSEAPFDFEAMMERLMAPMQVAAERRGNRLNLETVPDRLGWFIGDEQRLYQVLMNLVGNAVKYTENGEVNVTVTTTDRPGGEKVSLEVQVQDTGVGIAEEERDRIFEDFIRIEDNSRARKEGTGLGLGIAQRIVEAMGGEIGVESIPGEGSIFWFHVDLIPAQMTAPVRKEEDPGLERPVKGLSVLVVEDIATNRFVLRELLERDGNTVTEAVNGEKGVAAAQGTRFDVILMDINMPVMGGIEATRLIRQGGASRDSRIVAVTAHVFEQDKALFREAGMDAVVSKPVSRKSIRAVLNGDGEVVAEPRKTELLDKVHLSQLLRNLSPDRADRLVSGFLDEAPEVLTALEDADWDDAGNISQRVHALSGAAAIIGAHRFRNALVRLEDSLNNEQPQDLRGWAQLLEALWQETRGALQDFLWAHEQGKEG</sequence>
<dbReference type="SUPFAM" id="SSF55874">
    <property type="entry name" value="ATPase domain of HSP90 chaperone/DNA topoisomerase II/histidine kinase"/>
    <property type="match status" value="1"/>
</dbReference>
<dbReference type="InterPro" id="IPR004358">
    <property type="entry name" value="Sig_transdc_His_kin-like_C"/>
</dbReference>
<keyword evidence="5" id="KW-0997">Cell inner membrane</keyword>
<keyword evidence="6 15" id="KW-0597">Phosphoprotein</keyword>
<dbReference type="CDD" id="cd17546">
    <property type="entry name" value="REC_hyHK_CKI1_RcsC-like"/>
    <property type="match status" value="1"/>
</dbReference>
<evidence type="ECO:0000256" key="14">
    <source>
        <dbReference type="PROSITE-ProRule" id="PRU00110"/>
    </source>
</evidence>
<dbReference type="Pfam" id="PF01627">
    <property type="entry name" value="Hpt"/>
    <property type="match status" value="1"/>
</dbReference>
<dbReference type="Gene3D" id="3.30.450.20">
    <property type="entry name" value="PAS domain"/>
    <property type="match status" value="1"/>
</dbReference>
<dbReference type="CDD" id="cd16922">
    <property type="entry name" value="HATPase_EvgS-ArcB-TorS-like"/>
    <property type="match status" value="1"/>
</dbReference>
<dbReference type="SUPFAM" id="SSF52172">
    <property type="entry name" value="CheY-like"/>
    <property type="match status" value="1"/>
</dbReference>
<dbReference type="InterPro" id="IPR005467">
    <property type="entry name" value="His_kinase_dom"/>
</dbReference>
<feature type="transmembrane region" description="Helical" evidence="16">
    <location>
        <begin position="12"/>
        <end position="34"/>
    </location>
</feature>
<dbReference type="Gene3D" id="1.10.287.130">
    <property type="match status" value="1"/>
</dbReference>
<evidence type="ECO:0000313" key="22">
    <source>
        <dbReference type="EMBL" id="MYM53831.1"/>
    </source>
</evidence>
<keyword evidence="12" id="KW-0902">Two-component regulatory system</keyword>
<dbReference type="PANTHER" id="PTHR43047:SF64">
    <property type="entry name" value="HISTIDINE KINASE CONTAINING CHEY-HOMOLOGOUS RECEIVER DOMAIN AND PAS DOMAIN-RELATED"/>
    <property type="match status" value="1"/>
</dbReference>
<evidence type="ECO:0000256" key="6">
    <source>
        <dbReference type="ARBA" id="ARBA00022553"/>
    </source>
</evidence>
<evidence type="ECO:0000256" key="8">
    <source>
        <dbReference type="ARBA" id="ARBA00022692"/>
    </source>
</evidence>
<dbReference type="Pfam" id="PF02518">
    <property type="entry name" value="HATPase_c"/>
    <property type="match status" value="1"/>
</dbReference>
<evidence type="ECO:0000256" key="9">
    <source>
        <dbReference type="ARBA" id="ARBA00022777"/>
    </source>
</evidence>
<evidence type="ECO:0000256" key="2">
    <source>
        <dbReference type="ARBA" id="ARBA00004429"/>
    </source>
</evidence>
<feature type="modified residue" description="Phosphohistidine" evidence="14">
    <location>
        <position position="787"/>
    </location>
</feature>
<evidence type="ECO:0000256" key="16">
    <source>
        <dbReference type="SAM" id="Phobius"/>
    </source>
</evidence>
<keyword evidence="9" id="KW-0418">Kinase</keyword>
<keyword evidence="4" id="KW-1003">Cell membrane</keyword>
<evidence type="ECO:0000256" key="11">
    <source>
        <dbReference type="ARBA" id="ARBA00022989"/>
    </source>
</evidence>
<dbReference type="EC" id="2.7.13.3" evidence="3"/>
<dbReference type="Gene3D" id="3.30.565.10">
    <property type="entry name" value="Histidine kinase-like ATPase, C-terminal domain"/>
    <property type="match status" value="1"/>
</dbReference>
<comment type="subcellular location">
    <subcellularLocation>
        <location evidence="2">Cell inner membrane</location>
        <topology evidence="2">Multi-pass membrane protein</topology>
    </subcellularLocation>
</comment>
<evidence type="ECO:0000256" key="3">
    <source>
        <dbReference type="ARBA" id="ARBA00012438"/>
    </source>
</evidence>
<dbReference type="InterPro" id="IPR011006">
    <property type="entry name" value="CheY-like_superfamily"/>
</dbReference>
<dbReference type="InterPro" id="IPR008207">
    <property type="entry name" value="Sig_transdc_His_kin_Hpt_dom"/>
</dbReference>
<evidence type="ECO:0000256" key="4">
    <source>
        <dbReference type="ARBA" id="ARBA00022475"/>
    </source>
</evidence>
<dbReference type="AlphaFoldDB" id="A0A6L8LCU1"/>
<feature type="domain" description="Histidine kinase" evidence="17">
    <location>
        <begin position="361"/>
        <end position="585"/>
    </location>
</feature>
<dbReference type="FunFam" id="3.30.565.10:FF:000010">
    <property type="entry name" value="Sensor histidine kinase RcsC"/>
    <property type="match status" value="1"/>
</dbReference>
<dbReference type="PROSITE" id="PS50894">
    <property type="entry name" value="HPT"/>
    <property type="match status" value="1"/>
</dbReference>
<protein>
    <recommendedName>
        <fullName evidence="3">histidine kinase</fullName>
        <ecNumber evidence="3">2.7.13.3</ecNumber>
    </recommendedName>
</protein>
<keyword evidence="7" id="KW-0808">Transferase</keyword>
<evidence type="ECO:0000259" key="20">
    <source>
        <dbReference type="PROSITE" id="PS50113"/>
    </source>
</evidence>
<evidence type="ECO:0000259" key="19">
    <source>
        <dbReference type="PROSITE" id="PS50112"/>
    </source>
</evidence>
<evidence type="ECO:0000256" key="12">
    <source>
        <dbReference type="ARBA" id="ARBA00023012"/>
    </source>
</evidence>
<keyword evidence="8 16" id="KW-0812">Transmembrane</keyword>
<feature type="modified residue" description="4-aspartylphosphate" evidence="15">
    <location>
        <position position="657"/>
    </location>
</feature>
<dbReference type="CDD" id="cd00082">
    <property type="entry name" value="HisKA"/>
    <property type="match status" value="1"/>
</dbReference>
<dbReference type="InterPro" id="IPR003661">
    <property type="entry name" value="HisK_dim/P_dom"/>
</dbReference>
<feature type="domain" description="PAS" evidence="19">
    <location>
        <begin position="223"/>
        <end position="275"/>
    </location>
</feature>
<dbReference type="SUPFAM" id="SSF55785">
    <property type="entry name" value="PYP-like sensor domain (PAS domain)"/>
    <property type="match status" value="1"/>
</dbReference>
<keyword evidence="13 16" id="KW-0472">Membrane</keyword>
<dbReference type="SMART" id="SM00388">
    <property type="entry name" value="HisKA"/>
    <property type="match status" value="1"/>
</dbReference>
<evidence type="ECO:0000259" key="18">
    <source>
        <dbReference type="PROSITE" id="PS50110"/>
    </source>
</evidence>
<dbReference type="PROSITE" id="PS50112">
    <property type="entry name" value="PAS"/>
    <property type="match status" value="1"/>
</dbReference>
<keyword evidence="23" id="KW-1185">Reference proteome</keyword>
<proteinExistence type="predicted"/>
<dbReference type="PRINTS" id="PR00344">
    <property type="entry name" value="BCTRLSENSOR"/>
</dbReference>
<dbReference type="InterPro" id="IPR003594">
    <property type="entry name" value="HATPase_dom"/>
</dbReference>
<dbReference type="SUPFAM" id="SSF47226">
    <property type="entry name" value="Histidine-containing phosphotransfer domain, HPT domain"/>
    <property type="match status" value="1"/>
</dbReference>
<evidence type="ECO:0000256" key="10">
    <source>
        <dbReference type="ARBA" id="ARBA00022840"/>
    </source>
</evidence>
<name>A0A6L8LCU1_9RHOB</name>
<dbReference type="InterPro" id="IPR000700">
    <property type="entry name" value="PAS-assoc_C"/>
</dbReference>
<dbReference type="PROSITE" id="PS50110">
    <property type="entry name" value="RESPONSE_REGULATORY"/>
    <property type="match status" value="1"/>
</dbReference>
<evidence type="ECO:0000256" key="7">
    <source>
        <dbReference type="ARBA" id="ARBA00022679"/>
    </source>
</evidence>
<dbReference type="SMART" id="SM00448">
    <property type="entry name" value="REC"/>
    <property type="match status" value="1"/>
</dbReference>
<dbReference type="InterPro" id="IPR036641">
    <property type="entry name" value="HPT_dom_sf"/>
</dbReference>
<evidence type="ECO:0000256" key="1">
    <source>
        <dbReference type="ARBA" id="ARBA00000085"/>
    </source>
</evidence>
<feature type="domain" description="HPt" evidence="21">
    <location>
        <begin position="745"/>
        <end position="845"/>
    </location>
</feature>
<dbReference type="PROSITE" id="PS50109">
    <property type="entry name" value="HIS_KIN"/>
    <property type="match status" value="1"/>
</dbReference>
<dbReference type="CDD" id="cd00130">
    <property type="entry name" value="PAS"/>
    <property type="match status" value="1"/>
</dbReference>
<reference evidence="22 23" key="1">
    <citation type="submission" date="2020-01" db="EMBL/GenBank/DDBJ databases">
        <authorList>
            <person name="Chen S."/>
        </authorList>
    </citation>
    <scope>NUCLEOTIDE SEQUENCE [LARGE SCALE GENOMIC DNA]</scope>
    <source>
        <strain evidence="22 23">GS-10</strain>
    </source>
</reference>
<evidence type="ECO:0000313" key="23">
    <source>
        <dbReference type="Proteomes" id="UP000479043"/>
    </source>
</evidence>
<comment type="caution">
    <text evidence="22">The sequence shown here is derived from an EMBL/GenBank/DDBJ whole genome shotgun (WGS) entry which is preliminary data.</text>
</comment>
<feature type="domain" description="PAC" evidence="20">
    <location>
        <begin position="293"/>
        <end position="343"/>
    </location>
</feature>
<dbReference type="Pfam" id="PF00512">
    <property type="entry name" value="HisKA"/>
    <property type="match status" value="1"/>
</dbReference>
<organism evidence="22 23">
    <name type="scientific">Thalassovita mangrovi</name>
    <dbReference type="NCBI Taxonomy" id="2692236"/>
    <lineage>
        <taxon>Bacteria</taxon>
        <taxon>Pseudomonadati</taxon>
        <taxon>Pseudomonadota</taxon>
        <taxon>Alphaproteobacteria</taxon>
        <taxon>Rhodobacterales</taxon>
        <taxon>Roseobacteraceae</taxon>
        <taxon>Thalassovita</taxon>
    </lineage>
</organism>
<dbReference type="Gene3D" id="3.40.50.2300">
    <property type="match status" value="1"/>
</dbReference>
<dbReference type="InterPro" id="IPR036097">
    <property type="entry name" value="HisK_dim/P_sf"/>
</dbReference>
<dbReference type="SMART" id="SM00387">
    <property type="entry name" value="HATPase_c"/>
    <property type="match status" value="1"/>
</dbReference>
<dbReference type="PROSITE" id="PS50113">
    <property type="entry name" value="PAC"/>
    <property type="match status" value="1"/>
</dbReference>
<keyword evidence="10" id="KW-0067">ATP-binding</keyword>
<evidence type="ECO:0000256" key="15">
    <source>
        <dbReference type="PROSITE-ProRule" id="PRU00169"/>
    </source>
</evidence>
<evidence type="ECO:0000259" key="21">
    <source>
        <dbReference type="PROSITE" id="PS50894"/>
    </source>
</evidence>
<dbReference type="InterPro" id="IPR036890">
    <property type="entry name" value="HATPase_C_sf"/>
</dbReference>
<dbReference type="SMART" id="SM00091">
    <property type="entry name" value="PAS"/>
    <property type="match status" value="1"/>
</dbReference>
<dbReference type="PANTHER" id="PTHR43047">
    <property type="entry name" value="TWO-COMPONENT HISTIDINE PROTEIN KINASE"/>
    <property type="match status" value="1"/>
</dbReference>
<dbReference type="GO" id="GO:0005886">
    <property type="term" value="C:plasma membrane"/>
    <property type="evidence" value="ECO:0007669"/>
    <property type="project" value="UniProtKB-SubCell"/>
</dbReference>
<dbReference type="InterPro" id="IPR035965">
    <property type="entry name" value="PAS-like_dom_sf"/>
</dbReference>
<dbReference type="RefSeq" id="WP_160971547.1">
    <property type="nucleotide sequence ID" value="NZ_WWEN01000001.1"/>
</dbReference>
<dbReference type="InterPro" id="IPR000014">
    <property type="entry name" value="PAS"/>
</dbReference>
<dbReference type="Pfam" id="PF13426">
    <property type="entry name" value="PAS_9"/>
    <property type="match status" value="1"/>
</dbReference>
<feature type="domain" description="Response regulatory" evidence="18">
    <location>
        <begin position="608"/>
        <end position="724"/>
    </location>
</feature>
<comment type="catalytic activity">
    <reaction evidence="1">
        <text>ATP + protein L-histidine = ADP + protein N-phospho-L-histidine.</text>
        <dbReference type="EC" id="2.7.13.3"/>
    </reaction>
</comment>
<evidence type="ECO:0000256" key="5">
    <source>
        <dbReference type="ARBA" id="ARBA00022519"/>
    </source>
</evidence>
<dbReference type="Gene3D" id="1.20.120.160">
    <property type="entry name" value="HPT domain"/>
    <property type="match status" value="1"/>
</dbReference>
<evidence type="ECO:0000256" key="13">
    <source>
        <dbReference type="ARBA" id="ARBA00023136"/>
    </source>
</evidence>
<gene>
    <name evidence="22" type="ORF">GR167_00830</name>
</gene>
<keyword evidence="10" id="KW-0547">Nucleotide-binding</keyword>
<evidence type="ECO:0000259" key="17">
    <source>
        <dbReference type="PROSITE" id="PS50109"/>
    </source>
</evidence>
<dbReference type="Proteomes" id="UP000479043">
    <property type="component" value="Unassembled WGS sequence"/>
</dbReference>
<dbReference type="NCBIfam" id="TIGR00229">
    <property type="entry name" value="sensory_box"/>
    <property type="match status" value="1"/>
</dbReference>
<accession>A0A6L8LCU1</accession>
<dbReference type="InterPro" id="IPR001789">
    <property type="entry name" value="Sig_transdc_resp-reg_receiver"/>
</dbReference>
<dbReference type="GO" id="GO:0000155">
    <property type="term" value="F:phosphorelay sensor kinase activity"/>
    <property type="evidence" value="ECO:0007669"/>
    <property type="project" value="InterPro"/>
</dbReference>
<dbReference type="EMBL" id="WWEN01000001">
    <property type="protein sequence ID" value="MYM53831.1"/>
    <property type="molecule type" value="Genomic_DNA"/>
</dbReference>
<keyword evidence="11 16" id="KW-1133">Transmembrane helix</keyword>